<name>A0ABT7JLE6_9DEIO</name>
<dbReference type="EMBL" id="JASNGB010000354">
    <property type="protein sequence ID" value="MDL2345891.1"/>
    <property type="molecule type" value="Genomic_DNA"/>
</dbReference>
<evidence type="ECO:0000313" key="1">
    <source>
        <dbReference type="EMBL" id="MDL2345891.1"/>
    </source>
</evidence>
<protein>
    <submittedName>
        <fullName evidence="1">ATP-dependent helicase</fullName>
    </submittedName>
</protein>
<proteinExistence type="predicted"/>
<keyword evidence="2" id="KW-1185">Reference proteome</keyword>
<sequence length="255" mass="28708">RFPGLDLPAPRPIPVRRETLPYQPVLTLREERVAITRRLARRRTTDDERVGVAVLSHHYGGQPLETDRQSYVDGVLHLASRDPAAEKRATGQLTRTGLKRLQSLQPRGDHVRHPDAEKLYAYGDEGRWRTFLTDTVPRLEAKGFRVEIEPSFPHLYAEVESWYGETGEEGGWFTLELGVIVDGERRSLIPILVALIAERPDLFTPEALAALGEEDVIPARLPDGRRLALPAGRVRAILSVLVELHLRELPPGPLR</sequence>
<reference evidence="1 2" key="1">
    <citation type="submission" date="2023-05" db="EMBL/GenBank/DDBJ databases">
        <authorList>
            <person name="Gao F."/>
        </authorList>
    </citation>
    <scope>NUCLEOTIDE SEQUENCE [LARGE SCALE GENOMIC DNA]</scope>
    <source>
        <strain evidence="1 2">MIMF12</strain>
    </source>
</reference>
<keyword evidence="1" id="KW-0347">Helicase</keyword>
<feature type="non-terminal residue" evidence="1">
    <location>
        <position position="255"/>
    </location>
</feature>
<keyword evidence="1" id="KW-0067">ATP-binding</keyword>
<dbReference type="GO" id="GO:0004386">
    <property type="term" value="F:helicase activity"/>
    <property type="evidence" value="ECO:0007669"/>
    <property type="project" value="UniProtKB-KW"/>
</dbReference>
<feature type="non-terminal residue" evidence="1">
    <location>
        <position position="1"/>
    </location>
</feature>
<organism evidence="1 2">
    <name type="scientific">Deinococcus rhizophilus</name>
    <dbReference type="NCBI Taxonomy" id="3049544"/>
    <lineage>
        <taxon>Bacteria</taxon>
        <taxon>Thermotogati</taxon>
        <taxon>Deinococcota</taxon>
        <taxon>Deinococci</taxon>
        <taxon>Deinococcales</taxon>
        <taxon>Deinococcaceae</taxon>
        <taxon>Deinococcus</taxon>
    </lineage>
</organism>
<dbReference type="Proteomes" id="UP001302059">
    <property type="component" value="Unassembled WGS sequence"/>
</dbReference>
<comment type="caution">
    <text evidence="1">The sequence shown here is derived from an EMBL/GenBank/DDBJ whole genome shotgun (WGS) entry which is preliminary data.</text>
</comment>
<accession>A0ABT7JLE6</accession>
<evidence type="ECO:0000313" key="2">
    <source>
        <dbReference type="Proteomes" id="UP001302059"/>
    </source>
</evidence>
<keyword evidence="1" id="KW-0378">Hydrolase</keyword>
<gene>
    <name evidence="1" type="ORF">QOL99_17315</name>
</gene>
<keyword evidence="1" id="KW-0547">Nucleotide-binding</keyword>